<dbReference type="InterPro" id="IPR004438">
    <property type="entry name" value="Peptidase_M3B"/>
</dbReference>
<accession>A0A934URY7</accession>
<organism evidence="9 10">
    <name type="scientific">Ramlibacter algicola</name>
    <dbReference type="NCBI Taxonomy" id="2795217"/>
    <lineage>
        <taxon>Bacteria</taxon>
        <taxon>Pseudomonadati</taxon>
        <taxon>Pseudomonadota</taxon>
        <taxon>Betaproteobacteria</taxon>
        <taxon>Burkholderiales</taxon>
        <taxon>Comamonadaceae</taxon>
        <taxon>Ramlibacter</taxon>
    </lineage>
</organism>
<dbReference type="SUPFAM" id="SSF55486">
    <property type="entry name" value="Metalloproteases ('zincins'), catalytic domain"/>
    <property type="match status" value="1"/>
</dbReference>
<evidence type="ECO:0000313" key="10">
    <source>
        <dbReference type="Proteomes" id="UP000617041"/>
    </source>
</evidence>
<evidence type="ECO:0000256" key="1">
    <source>
        <dbReference type="ARBA" id="ARBA00022670"/>
    </source>
</evidence>
<proteinExistence type="inferred from homology"/>
<dbReference type="InterPro" id="IPR013647">
    <property type="entry name" value="OligopepF_N_dom"/>
</dbReference>
<evidence type="ECO:0000256" key="6">
    <source>
        <dbReference type="RuleBase" id="RU368091"/>
    </source>
</evidence>
<evidence type="ECO:0000313" key="9">
    <source>
        <dbReference type="EMBL" id="MBK0393685.1"/>
    </source>
</evidence>
<evidence type="ECO:0000259" key="8">
    <source>
        <dbReference type="Pfam" id="PF08439"/>
    </source>
</evidence>
<keyword evidence="2 6" id="KW-0479">Metal-binding</keyword>
<protein>
    <recommendedName>
        <fullName evidence="6">Oligopeptidase F</fullName>
        <ecNumber evidence="6">3.4.24.-</ecNumber>
    </recommendedName>
</protein>
<dbReference type="InterPro" id="IPR001567">
    <property type="entry name" value="Pept_M3A_M3B_dom"/>
</dbReference>
<dbReference type="InterPro" id="IPR042088">
    <property type="entry name" value="OligoPept_F_C"/>
</dbReference>
<dbReference type="Pfam" id="PF01432">
    <property type="entry name" value="Peptidase_M3"/>
    <property type="match status" value="1"/>
</dbReference>
<keyword evidence="1 6" id="KW-0645">Protease</keyword>
<evidence type="ECO:0000256" key="4">
    <source>
        <dbReference type="ARBA" id="ARBA00022833"/>
    </source>
</evidence>
<dbReference type="EMBL" id="JAEDAO010000001">
    <property type="protein sequence ID" value="MBK0393685.1"/>
    <property type="molecule type" value="Genomic_DNA"/>
</dbReference>
<dbReference type="EC" id="3.4.24.-" evidence="6"/>
<comment type="caution">
    <text evidence="9">The sequence shown here is derived from an EMBL/GenBank/DDBJ whole genome shotgun (WGS) entry which is preliminary data.</text>
</comment>
<evidence type="ECO:0000256" key="3">
    <source>
        <dbReference type="ARBA" id="ARBA00022801"/>
    </source>
</evidence>
<dbReference type="Pfam" id="PF08439">
    <property type="entry name" value="Peptidase_M3_N"/>
    <property type="match status" value="1"/>
</dbReference>
<evidence type="ECO:0000256" key="2">
    <source>
        <dbReference type="ARBA" id="ARBA00022723"/>
    </source>
</evidence>
<feature type="domain" description="Peptidase M3A/M3B catalytic" evidence="7">
    <location>
        <begin position="206"/>
        <end position="584"/>
    </location>
</feature>
<name>A0A934URY7_9BURK</name>
<evidence type="ECO:0000259" key="7">
    <source>
        <dbReference type="Pfam" id="PF01432"/>
    </source>
</evidence>
<keyword evidence="4 6" id="KW-0862">Zinc</keyword>
<dbReference type="NCBIfam" id="TIGR00181">
    <property type="entry name" value="pepF"/>
    <property type="match status" value="1"/>
</dbReference>
<dbReference type="AlphaFoldDB" id="A0A934URY7"/>
<dbReference type="GO" id="GO:0046872">
    <property type="term" value="F:metal ion binding"/>
    <property type="evidence" value="ECO:0007669"/>
    <property type="project" value="UniProtKB-UniRule"/>
</dbReference>
<sequence>MNKPLTRAEVDPEQTWNLADLFATRDAWLAELASIEQALETVTVHRGRLGEGAGRLLACLDARDVLQARLQRACIFASLRNAGDGGDPAHQADLSQAGGVAARVDAATKFVDTEILALPDGTVDRYLAEQPALAAHRTSLDDLASLKPHMLSAETERVLASLGEVLEAPFTIYQRGKSGDMQFAPFTAGGKEYPNSFNLYEWTYEGSPDHELRRAAWKSFCEGLVPYQNTFAATFGTEVTKNVVLAKARGYTSTEEFLLHQHKVPHELYTNVLDTIQAELAPHMQRYARLRQRVLGLDRLLYCDVKAPLDAAYSPRITFAEAEDLILQAVAPMGPAYQQLVRDAFQRRWIDRADNTGKSSGAFCASPYRVHPYILMTWTDSMRDAFILAHELGHAGHFELAGGSQRYVNTHPAMPFVEAPSIMNEVLLARQVLQASGDARMRRWVLMQVLGTYHHNFVTHLLEAELQRQVYRAAEAGEGVTAQLLNERKQAILQKFWGDTVTIDEGAAMTWMRQPHYYIGLYPYTYSVGLVAATALAEKARREGDAVFAGWLDVLRAGGTLPPLELMRQVGIDLASPQPVRDAVASVGRMVDELEASFA</sequence>
<evidence type="ECO:0000256" key="5">
    <source>
        <dbReference type="ARBA" id="ARBA00023049"/>
    </source>
</evidence>
<feature type="domain" description="Oligopeptidase F N-terminal" evidence="8">
    <location>
        <begin position="114"/>
        <end position="183"/>
    </location>
</feature>
<dbReference type="GO" id="GO:0006508">
    <property type="term" value="P:proteolysis"/>
    <property type="evidence" value="ECO:0007669"/>
    <property type="project" value="UniProtKB-KW"/>
</dbReference>
<comment type="similarity">
    <text evidence="6">Belongs to the peptidase M3B family.</text>
</comment>
<dbReference type="RefSeq" id="WP_200788639.1">
    <property type="nucleotide sequence ID" value="NZ_JAEDAO010000001.1"/>
</dbReference>
<comment type="cofactor">
    <cofactor evidence="6">
        <name>Zn(2+)</name>
        <dbReference type="ChEBI" id="CHEBI:29105"/>
    </cofactor>
    <text evidence="6">Binds 1 zinc ion.</text>
</comment>
<dbReference type="Proteomes" id="UP000617041">
    <property type="component" value="Unassembled WGS sequence"/>
</dbReference>
<dbReference type="GO" id="GO:0004222">
    <property type="term" value="F:metalloendopeptidase activity"/>
    <property type="evidence" value="ECO:0007669"/>
    <property type="project" value="UniProtKB-UniRule"/>
</dbReference>
<keyword evidence="3 6" id="KW-0378">Hydrolase</keyword>
<reference evidence="9" key="1">
    <citation type="submission" date="2020-12" db="EMBL/GenBank/DDBJ databases">
        <title>Ramlibacter sp. nov., isolated from a freshwater alga, Cryptomonas.</title>
        <authorList>
            <person name="Kim H.M."/>
            <person name="Jeon C.O."/>
        </authorList>
    </citation>
    <scope>NUCLEOTIDE SEQUENCE</scope>
    <source>
        <strain evidence="9">CrO1</strain>
    </source>
</reference>
<keyword evidence="10" id="KW-1185">Reference proteome</keyword>
<keyword evidence="5 6" id="KW-0482">Metalloprotease</keyword>
<dbReference type="CDD" id="cd09609">
    <property type="entry name" value="M3B_PepF"/>
    <property type="match status" value="1"/>
</dbReference>
<dbReference type="InterPro" id="IPR034009">
    <property type="entry name" value="M3B_PepF_4"/>
</dbReference>
<dbReference type="Gene3D" id="1.20.140.70">
    <property type="entry name" value="Oligopeptidase f, N-terminal domain"/>
    <property type="match status" value="1"/>
</dbReference>
<gene>
    <name evidence="9" type="primary">pepF</name>
    <name evidence="9" type="ORF">I8E28_13890</name>
</gene>
<dbReference type="Gene3D" id="1.10.1370.20">
    <property type="entry name" value="Oligoendopeptidase f, C-terminal domain"/>
    <property type="match status" value="1"/>
</dbReference>
<comment type="function">
    <text evidence="6">Has oligopeptidase activity and degrades a variety of small bioactive peptides.</text>
</comment>